<dbReference type="InterPro" id="IPR001667">
    <property type="entry name" value="DDH_dom"/>
</dbReference>
<protein>
    <submittedName>
        <fullName evidence="2">Phosphoesterase RecJ domain protein</fullName>
    </submittedName>
</protein>
<dbReference type="PANTHER" id="PTHR47618:SF1">
    <property type="entry name" value="BIFUNCTIONAL OLIGORIBONUCLEASE AND PAP PHOSPHATASE NRNA"/>
    <property type="match status" value="1"/>
</dbReference>
<dbReference type="OrthoDB" id="5490569at2"/>
<accession>A0A2C8FCB7</accession>
<dbReference type="Gene3D" id="3.90.1640.10">
    <property type="entry name" value="inorganic pyrophosphatase (n-terminal core)"/>
    <property type="match status" value="1"/>
</dbReference>
<sequence length="331" mass="37719">MALFKQLDDQVEHLLSLFSKEDNWLIVINADPDALGSALALRRIMARKVNEAAIAQINEVKRPDNLSMIRYCRIPTRKLIPNLAAQYDKFALVDSQPHHNPEFQDLEFDVIIDHHPLSQDALPQADFVDVRPQYGSVCTMMTEYLYNMKIRPAKLLATALMYGIRCDTRTFERKFIDADMAAFKYLSKFSDSKLMNRISRSEFHLDWMRYFSRAFYNLRRIGQGLFAHCGGVENPDILVIVADFFTRVHNVPWVVVSGTSEDKLVCILRGDGLRRDMGTMAQKLMNGLGSAGGHKQAARAEVSLEELEGEDPEIFLLKRFGKGGKKTISRI</sequence>
<dbReference type="InterPro" id="IPR051319">
    <property type="entry name" value="Oligoribo/pAp-PDE_c-di-AMP_PDE"/>
</dbReference>
<dbReference type="PANTHER" id="PTHR47618">
    <property type="entry name" value="BIFUNCTIONAL OLIGORIBONUCLEASE AND PAP PHOSPHATASE NRNA"/>
    <property type="match status" value="1"/>
</dbReference>
<organism evidence="2 3">
    <name type="scientific">Pseudodesulfovibrio profundus</name>
    <dbReference type="NCBI Taxonomy" id="57320"/>
    <lineage>
        <taxon>Bacteria</taxon>
        <taxon>Pseudomonadati</taxon>
        <taxon>Thermodesulfobacteriota</taxon>
        <taxon>Desulfovibrionia</taxon>
        <taxon>Desulfovibrionales</taxon>
        <taxon>Desulfovibrionaceae</taxon>
    </lineage>
</organism>
<dbReference type="Pfam" id="PF01368">
    <property type="entry name" value="DHH"/>
    <property type="match status" value="1"/>
</dbReference>
<evidence type="ECO:0000259" key="1">
    <source>
        <dbReference type="Pfam" id="PF01368"/>
    </source>
</evidence>
<dbReference type="SUPFAM" id="SSF64182">
    <property type="entry name" value="DHH phosphoesterases"/>
    <property type="match status" value="1"/>
</dbReference>
<dbReference type="AlphaFoldDB" id="A0A2C8FCB7"/>
<name>A0A2C8FCB7_9BACT</name>
<dbReference type="EMBL" id="LT907975">
    <property type="protein sequence ID" value="SOB59810.1"/>
    <property type="molecule type" value="Genomic_DNA"/>
</dbReference>
<proteinExistence type="predicted"/>
<evidence type="ECO:0000313" key="2">
    <source>
        <dbReference type="EMBL" id="SOB59810.1"/>
    </source>
</evidence>
<dbReference type="InterPro" id="IPR038763">
    <property type="entry name" value="DHH_sf"/>
</dbReference>
<evidence type="ECO:0000313" key="3">
    <source>
        <dbReference type="Proteomes" id="UP000219215"/>
    </source>
</evidence>
<gene>
    <name evidence="2" type="ORF">DPRO_2900</name>
</gene>
<feature type="domain" description="DDH" evidence="1">
    <location>
        <begin position="27"/>
        <end position="164"/>
    </location>
</feature>
<reference evidence="3" key="1">
    <citation type="submission" date="2017-09" db="EMBL/GenBank/DDBJ databases">
        <authorList>
            <person name="Regsiter A."/>
            <person name="William W."/>
        </authorList>
    </citation>
    <scope>NUCLEOTIDE SEQUENCE [LARGE SCALE GENOMIC DNA]</scope>
    <source>
        <strain evidence="3">500-1</strain>
    </source>
</reference>
<dbReference type="KEGG" id="pprf:DPRO_2900"/>
<dbReference type="RefSeq" id="WP_097012630.1">
    <property type="nucleotide sequence ID" value="NZ_LT907975.1"/>
</dbReference>
<dbReference type="Proteomes" id="UP000219215">
    <property type="component" value="Chromosome DPRO"/>
</dbReference>
<keyword evidence="3" id="KW-1185">Reference proteome</keyword>